<comment type="domain">
    <text evidence="10">Consists of 16-stranded beta-barrel sheets, with large surface-exposed loops, that form a transmembrane pore at the center of each barrel. The pore is partially ocluded by a peptide loop that folds into the pore lumen.</text>
</comment>
<dbReference type="AlphaFoldDB" id="A0A1E3H801"/>
<evidence type="ECO:0000256" key="7">
    <source>
        <dbReference type="ARBA" id="ARBA00023114"/>
    </source>
</evidence>
<evidence type="ECO:0000256" key="9">
    <source>
        <dbReference type="ARBA" id="ARBA00023237"/>
    </source>
</evidence>
<evidence type="ECO:0000256" key="10">
    <source>
        <dbReference type="RuleBase" id="RU364005"/>
    </source>
</evidence>
<keyword evidence="7 10" id="KW-0626">Porin</keyword>
<organism evidence="11 12">
    <name type="scientific">Methylobrevis pamukkalensis</name>
    <dbReference type="NCBI Taxonomy" id="1439726"/>
    <lineage>
        <taxon>Bacteria</taxon>
        <taxon>Pseudomonadati</taxon>
        <taxon>Pseudomonadota</taxon>
        <taxon>Alphaproteobacteria</taxon>
        <taxon>Hyphomicrobiales</taxon>
        <taxon>Pleomorphomonadaceae</taxon>
        <taxon>Methylobrevis</taxon>
    </lineage>
</organism>
<keyword evidence="12" id="KW-1185">Reference proteome</keyword>
<comment type="caution">
    <text evidence="11">The sequence shown here is derived from an EMBL/GenBank/DDBJ whole genome shotgun (WGS) entry which is preliminary data.</text>
</comment>
<dbReference type="EMBL" id="MCRJ01000002">
    <property type="protein sequence ID" value="ODN72452.1"/>
    <property type="molecule type" value="Genomic_DNA"/>
</dbReference>
<evidence type="ECO:0000256" key="3">
    <source>
        <dbReference type="ARBA" id="ARBA00022452"/>
    </source>
</evidence>
<comment type="function">
    <text evidence="10">Forms passive diffusion pores that allow small molecular weight hydrophilic materials across the outer membrane.</text>
</comment>
<accession>A0A1E3H801</accession>
<dbReference type="GO" id="GO:0009279">
    <property type="term" value="C:cell outer membrane"/>
    <property type="evidence" value="ECO:0007669"/>
    <property type="project" value="UniProtKB-SubCell"/>
</dbReference>
<evidence type="ECO:0000313" key="12">
    <source>
        <dbReference type="Proteomes" id="UP000094622"/>
    </source>
</evidence>
<dbReference type="GO" id="GO:0015288">
    <property type="term" value="F:porin activity"/>
    <property type="evidence" value="ECO:0007669"/>
    <property type="project" value="UniProtKB-KW"/>
</dbReference>
<evidence type="ECO:0000256" key="4">
    <source>
        <dbReference type="ARBA" id="ARBA00022692"/>
    </source>
</evidence>
<keyword evidence="9 10" id="KW-0998">Cell outer membrane</keyword>
<name>A0A1E3H801_9HYPH</name>
<keyword evidence="4 10" id="KW-0812">Transmembrane</keyword>
<keyword evidence="8 10" id="KW-0472">Membrane</keyword>
<proteinExistence type="inferred from homology"/>
<comment type="similarity">
    <text evidence="1 10">Belongs to the alphaproteobacteria porin family.</text>
</comment>
<evidence type="ECO:0000313" key="11">
    <source>
        <dbReference type="EMBL" id="ODN72452.1"/>
    </source>
</evidence>
<evidence type="ECO:0000256" key="2">
    <source>
        <dbReference type="ARBA" id="ARBA00022448"/>
    </source>
</evidence>
<sequence>MKYGKDSYDGSVSGIVSEDEISSGTGIEGNAVVSMAFVQVGYLLVGYNEDGDTLFNDDVLYGNFYDDGINILGGGLQLNVFADDLGGGMYAGVQVMDGSESDGGFVTDLNADGNSVAVAGIIGIGDQPWGGADLSAAYDDTTEEFLVKRPATSSSPRASMPV</sequence>
<dbReference type="Proteomes" id="UP000094622">
    <property type="component" value="Unassembled WGS sequence"/>
</dbReference>
<keyword evidence="5" id="KW-0732">Signal</keyword>
<dbReference type="InterPro" id="IPR003684">
    <property type="entry name" value="Porin_alphabac"/>
</dbReference>
<evidence type="ECO:0000256" key="1">
    <source>
        <dbReference type="ARBA" id="ARBA00009521"/>
    </source>
</evidence>
<protein>
    <recommendedName>
        <fullName evidence="10">Porin</fullName>
    </recommendedName>
</protein>
<evidence type="ECO:0000256" key="6">
    <source>
        <dbReference type="ARBA" id="ARBA00023065"/>
    </source>
</evidence>
<dbReference type="GO" id="GO:0046930">
    <property type="term" value="C:pore complex"/>
    <property type="evidence" value="ECO:0007669"/>
    <property type="project" value="UniProtKB-KW"/>
</dbReference>
<dbReference type="GO" id="GO:0006811">
    <property type="term" value="P:monoatomic ion transport"/>
    <property type="evidence" value="ECO:0007669"/>
    <property type="project" value="UniProtKB-KW"/>
</dbReference>
<reference evidence="11 12" key="1">
    <citation type="submission" date="2016-07" db="EMBL/GenBank/DDBJ databases">
        <title>Draft Genome Sequence of Methylobrevis pamukkalensis PK2.</title>
        <authorList>
            <person name="Vasilenko O.V."/>
            <person name="Doronina N.V."/>
            <person name="Shmareva M.N."/>
            <person name="Tarlachkov S.V."/>
            <person name="Mustakhimov I."/>
            <person name="Trotsenko Y.A."/>
        </authorList>
    </citation>
    <scope>NUCLEOTIDE SEQUENCE [LARGE SCALE GENOMIC DNA]</scope>
    <source>
        <strain evidence="11 12">PK2</strain>
    </source>
</reference>
<keyword evidence="2 10" id="KW-0813">Transport</keyword>
<keyword evidence="3 10" id="KW-1134">Transmembrane beta strand</keyword>
<comment type="subcellular location">
    <subcellularLocation>
        <location evidence="10">Cell outer membrane</location>
        <topology evidence="10">Multi-pass membrane protein</topology>
    </subcellularLocation>
</comment>
<evidence type="ECO:0000256" key="5">
    <source>
        <dbReference type="ARBA" id="ARBA00022729"/>
    </source>
</evidence>
<dbReference type="Pfam" id="PF02530">
    <property type="entry name" value="Porin_2"/>
    <property type="match status" value="1"/>
</dbReference>
<keyword evidence="6 10" id="KW-0406">Ion transport</keyword>
<gene>
    <name evidence="11" type="ORF">A6302_00198</name>
</gene>
<evidence type="ECO:0000256" key="8">
    <source>
        <dbReference type="ARBA" id="ARBA00023136"/>
    </source>
</evidence>